<evidence type="ECO:0000313" key="12">
    <source>
        <dbReference type="EMBL" id="AGL01042.1"/>
    </source>
</evidence>
<dbReference type="InterPro" id="IPR005844">
    <property type="entry name" value="A-D-PHexomutase_a/b/a-I"/>
</dbReference>
<evidence type="ECO:0000259" key="10">
    <source>
        <dbReference type="Pfam" id="PF02879"/>
    </source>
</evidence>
<dbReference type="SUPFAM" id="SSF55957">
    <property type="entry name" value="Phosphoglucomutase, C-terminal domain"/>
    <property type="match status" value="1"/>
</dbReference>
<proteinExistence type="inferred from homology"/>
<evidence type="ECO:0000313" key="13">
    <source>
        <dbReference type="Proteomes" id="UP000013520"/>
    </source>
</evidence>
<evidence type="ECO:0000256" key="7">
    <source>
        <dbReference type="RuleBase" id="RU004326"/>
    </source>
</evidence>
<dbReference type="Pfam" id="PF02878">
    <property type="entry name" value="PGM_PMM_I"/>
    <property type="match status" value="1"/>
</dbReference>
<evidence type="ECO:0000256" key="6">
    <source>
        <dbReference type="ARBA" id="ARBA00023235"/>
    </source>
</evidence>
<dbReference type="Pfam" id="PF02879">
    <property type="entry name" value="PGM_PMM_II"/>
    <property type="match status" value="1"/>
</dbReference>
<dbReference type="InterPro" id="IPR005843">
    <property type="entry name" value="A-D-PHexomutase_C"/>
</dbReference>
<dbReference type="InterPro" id="IPR005845">
    <property type="entry name" value="A-D-PHexomutase_a/b/a-II"/>
</dbReference>
<dbReference type="CDD" id="cd03089">
    <property type="entry name" value="PMM_PGM"/>
    <property type="match status" value="1"/>
</dbReference>
<dbReference type="Pfam" id="PF00408">
    <property type="entry name" value="PGM_PMM_IV"/>
    <property type="match status" value="1"/>
</dbReference>
<feature type="domain" description="Alpha-D-phosphohexomutase alpha/beta/alpha" evidence="10">
    <location>
        <begin position="153"/>
        <end position="251"/>
    </location>
</feature>
<gene>
    <name evidence="12" type="ORF">Desgi_1560</name>
</gene>
<dbReference type="Gene3D" id="3.30.310.50">
    <property type="entry name" value="Alpha-D-phosphohexomutase, C-terminal domain"/>
    <property type="match status" value="1"/>
</dbReference>
<evidence type="ECO:0000256" key="2">
    <source>
        <dbReference type="ARBA" id="ARBA00010231"/>
    </source>
</evidence>
<name>R4KHC3_9FIRM</name>
<feature type="domain" description="Alpha-D-phosphohexomutase alpha/beta/alpha" evidence="11">
    <location>
        <begin position="256"/>
        <end position="365"/>
    </location>
</feature>
<reference evidence="12 13" key="1">
    <citation type="submission" date="2012-01" db="EMBL/GenBank/DDBJ databases">
        <title>Complete sequence of Desulfotomaculum gibsoniae DSM 7213.</title>
        <authorList>
            <consortium name="US DOE Joint Genome Institute"/>
            <person name="Lucas S."/>
            <person name="Han J."/>
            <person name="Lapidus A."/>
            <person name="Cheng J.-F."/>
            <person name="Goodwin L."/>
            <person name="Pitluck S."/>
            <person name="Peters L."/>
            <person name="Ovchinnikova G."/>
            <person name="Teshima H."/>
            <person name="Detter J.C."/>
            <person name="Han C."/>
            <person name="Tapia R."/>
            <person name="Land M."/>
            <person name="Hauser L."/>
            <person name="Kyrpides N."/>
            <person name="Ivanova N."/>
            <person name="Pagani I."/>
            <person name="Parshina S."/>
            <person name="Plugge C."/>
            <person name="Muyzer G."/>
            <person name="Kuever J."/>
            <person name="Ivanova A."/>
            <person name="Nazina T."/>
            <person name="Klenk H.-P."/>
            <person name="Brambilla E."/>
            <person name="Spring S."/>
            <person name="Stams A.F."/>
            <person name="Woyke T."/>
        </authorList>
    </citation>
    <scope>NUCLEOTIDE SEQUENCE [LARGE SCALE GENOMIC DNA]</scope>
    <source>
        <strain evidence="12 13">DSM 7213</strain>
    </source>
</reference>
<dbReference type="KEGG" id="dgi:Desgi_1560"/>
<dbReference type="RefSeq" id="WP_006523901.1">
    <property type="nucleotide sequence ID" value="NC_021184.1"/>
</dbReference>
<organism evidence="12 13">
    <name type="scientific">Desulfoscipio gibsoniae DSM 7213</name>
    <dbReference type="NCBI Taxonomy" id="767817"/>
    <lineage>
        <taxon>Bacteria</taxon>
        <taxon>Bacillati</taxon>
        <taxon>Bacillota</taxon>
        <taxon>Clostridia</taxon>
        <taxon>Eubacteriales</taxon>
        <taxon>Desulfallaceae</taxon>
        <taxon>Desulfoscipio</taxon>
    </lineage>
</organism>
<evidence type="ECO:0000256" key="5">
    <source>
        <dbReference type="ARBA" id="ARBA00022842"/>
    </source>
</evidence>
<dbReference type="HOGENOM" id="CLU_016950_9_1_9"/>
<keyword evidence="6" id="KW-0413">Isomerase</keyword>
<dbReference type="Pfam" id="PF02880">
    <property type="entry name" value="PGM_PMM_III"/>
    <property type="match status" value="1"/>
</dbReference>
<dbReference type="Gene3D" id="3.40.120.10">
    <property type="entry name" value="Alpha-D-Glucose-1,6-Bisphosphate, subunit A, domain 3"/>
    <property type="match status" value="3"/>
</dbReference>
<dbReference type="PRINTS" id="PR00509">
    <property type="entry name" value="PGMPMM"/>
</dbReference>
<keyword evidence="13" id="KW-1185">Reference proteome</keyword>
<dbReference type="eggNOG" id="COG1109">
    <property type="taxonomic scope" value="Bacteria"/>
</dbReference>
<dbReference type="SUPFAM" id="SSF53738">
    <property type="entry name" value="Phosphoglucomutase, first 3 domains"/>
    <property type="match status" value="3"/>
</dbReference>
<dbReference type="InterPro" id="IPR036900">
    <property type="entry name" value="A-D-PHexomutase_C_sf"/>
</dbReference>
<comment type="similarity">
    <text evidence="2 7">Belongs to the phosphohexose mutase family.</text>
</comment>
<dbReference type="PANTHER" id="PTHR43771:SF2">
    <property type="entry name" value="PHOSPHOMANNOMUTASE_PHOSPHOGLUCOMUTASE"/>
    <property type="match status" value="1"/>
</dbReference>
<dbReference type="EMBL" id="CP003273">
    <property type="protein sequence ID" value="AGL01042.1"/>
    <property type="molecule type" value="Genomic_DNA"/>
</dbReference>
<keyword evidence="4 7" id="KW-0479">Metal-binding</keyword>
<dbReference type="GO" id="GO:0016868">
    <property type="term" value="F:intramolecular phosphotransferase activity"/>
    <property type="evidence" value="ECO:0007669"/>
    <property type="project" value="InterPro"/>
</dbReference>
<dbReference type="GO" id="GO:0000287">
    <property type="term" value="F:magnesium ion binding"/>
    <property type="evidence" value="ECO:0007669"/>
    <property type="project" value="InterPro"/>
</dbReference>
<keyword evidence="5 7" id="KW-0460">Magnesium</keyword>
<evidence type="ECO:0000259" key="9">
    <source>
        <dbReference type="Pfam" id="PF02878"/>
    </source>
</evidence>
<evidence type="ECO:0000259" key="11">
    <source>
        <dbReference type="Pfam" id="PF02880"/>
    </source>
</evidence>
<dbReference type="GO" id="GO:0005975">
    <property type="term" value="P:carbohydrate metabolic process"/>
    <property type="evidence" value="ECO:0007669"/>
    <property type="project" value="InterPro"/>
</dbReference>
<evidence type="ECO:0000256" key="4">
    <source>
        <dbReference type="ARBA" id="ARBA00022723"/>
    </source>
</evidence>
<evidence type="ECO:0000259" key="8">
    <source>
        <dbReference type="Pfam" id="PF00408"/>
    </source>
</evidence>
<dbReference type="PANTHER" id="PTHR43771">
    <property type="entry name" value="PHOSPHOMANNOMUTASE"/>
    <property type="match status" value="1"/>
</dbReference>
<feature type="domain" description="Alpha-D-phosphohexomutase alpha/beta/alpha" evidence="9">
    <location>
        <begin position="8"/>
        <end position="138"/>
    </location>
</feature>
<dbReference type="Proteomes" id="UP000013520">
    <property type="component" value="Chromosome"/>
</dbReference>
<sequence>MVTVNEHIFRQYDIRGVAEQDLTDEVVTLLGKAFGTVAMQKGSYKVLVGRDNRLSSERLRDALIKGLMYVGCDVMDIGLVVTPMLYYARVHFWVDAAVMITGSHNPPDENGFKMALGDGTIYGDDIQKLKELMMAEEFSAASGSLEMVDAITPYLNMLMKKIEVGPQKLKVAVDCGNGTAGLFAEKILENWGCEVIPLYCESDGSFPNHQPDPVKTANLVELRKVVLEKGADLGVAFDGDADRIGVVDETGNIIWGDTLMCLYWREIMPKYPGAKAIIEVKCSQALVDEVERLGGKPFFYKTGHSLIKAKMKEVGAVFTGEMSGHIFFADEFYGFDDAFYAAGRLFRVLSNSDMPLSKMLSGIPRYYSTAETRVPCPDRDKFKVVSGLAQCFKREYPVVDVDGARVLFGDGWGLVRASNTQPVLVARCEAKTEEGVQRICSIMKEALKEFPEVKDFEWEY</sequence>
<dbReference type="InterPro" id="IPR016066">
    <property type="entry name" value="A-D-PHexomutase_CS"/>
</dbReference>
<dbReference type="InterPro" id="IPR005846">
    <property type="entry name" value="A-D-PHexomutase_a/b/a-III"/>
</dbReference>
<evidence type="ECO:0000256" key="3">
    <source>
        <dbReference type="ARBA" id="ARBA00022553"/>
    </source>
</evidence>
<dbReference type="OrthoDB" id="9806956at2"/>
<keyword evidence="3" id="KW-0597">Phosphoprotein</keyword>
<comment type="cofactor">
    <cofactor evidence="1">
        <name>Mg(2+)</name>
        <dbReference type="ChEBI" id="CHEBI:18420"/>
    </cofactor>
</comment>
<feature type="domain" description="Alpha-D-phosphohexomutase C-terminal" evidence="8">
    <location>
        <begin position="371"/>
        <end position="443"/>
    </location>
</feature>
<dbReference type="InterPro" id="IPR005841">
    <property type="entry name" value="Alpha-D-phosphohexomutase_SF"/>
</dbReference>
<protein>
    <submittedName>
        <fullName evidence="12">Phosphomannomutase</fullName>
    </submittedName>
</protein>
<dbReference type="AlphaFoldDB" id="R4KHC3"/>
<dbReference type="STRING" id="767817.Desgi_1560"/>
<dbReference type="PROSITE" id="PS00710">
    <property type="entry name" value="PGM_PMM"/>
    <property type="match status" value="1"/>
</dbReference>
<evidence type="ECO:0000256" key="1">
    <source>
        <dbReference type="ARBA" id="ARBA00001946"/>
    </source>
</evidence>
<dbReference type="InterPro" id="IPR016055">
    <property type="entry name" value="A-D-PHexomutase_a/b/a-I/II/III"/>
</dbReference>
<accession>R4KHC3</accession>